<reference evidence="1" key="1">
    <citation type="submission" date="2021-06" db="EMBL/GenBank/DDBJ databases">
        <authorList>
            <person name="Kallberg Y."/>
            <person name="Tangrot J."/>
            <person name="Rosling A."/>
        </authorList>
    </citation>
    <scope>NUCLEOTIDE SEQUENCE</scope>
    <source>
        <strain evidence="1">CL356</strain>
    </source>
</reference>
<evidence type="ECO:0000313" key="1">
    <source>
        <dbReference type="EMBL" id="CAG8624110.1"/>
    </source>
</evidence>
<comment type="caution">
    <text evidence="1">The sequence shown here is derived from an EMBL/GenBank/DDBJ whole genome shotgun (WGS) entry which is preliminary data.</text>
</comment>
<dbReference type="EMBL" id="CAJVPT010017151">
    <property type="protein sequence ID" value="CAG8624110.1"/>
    <property type="molecule type" value="Genomic_DNA"/>
</dbReference>
<proteinExistence type="predicted"/>
<gene>
    <name evidence="1" type="ORF">ACOLOM_LOCUS7426</name>
</gene>
<name>A0ACA9N0L2_9GLOM</name>
<protein>
    <submittedName>
        <fullName evidence="1">11141_t:CDS:1</fullName>
    </submittedName>
</protein>
<dbReference type="Proteomes" id="UP000789525">
    <property type="component" value="Unassembled WGS sequence"/>
</dbReference>
<keyword evidence="2" id="KW-1185">Reference proteome</keyword>
<accession>A0ACA9N0L2</accession>
<evidence type="ECO:0000313" key="2">
    <source>
        <dbReference type="Proteomes" id="UP000789525"/>
    </source>
</evidence>
<organism evidence="1 2">
    <name type="scientific">Acaulospora colombiana</name>
    <dbReference type="NCBI Taxonomy" id="27376"/>
    <lineage>
        <taxon>Eukaryota</taxon>
        <taxon>Fungi</taxon>
        <taxon>Fungi incertae sedis</taxon>
        <taxon>Mucoromycota</taxon>
        <taxon>Glomeromycotina</taxon>
        <taxon>Glomeromycetes</taxon>
        <taxon>Diversisporales</taxon>
        <taxon>Acaulosporaceae</taxon>
        <taxon>Acaulospora</taxon>
    </lineage>
</organism>
<sequence>MPHDSSDASEAPKVKKEHESSSSRVKKHARRDSRSKSASRRPKKEEEASSGSDEEQNAPRVKKAESDDEESNIVHPSRKRVKGINGQPRPSTIQDSSDEEEGAEEENKEHIAKVEKIFVRDPKDGYLPGSIVRIRCKNFLTYDFVEFSPGPRMNMILGPNGTGKSTIACAICIGLGFSINTLGRADQLSSFVKHGYDQGYIEIELKGDLGKKNLIVRRSITSKSNTSTWLLNGKQSPKSAVEKEVANLDVQVGNLCSFLPQDRVNEFAKLKPEELLVETQKVAGHKKLNYWHGQLIELGKKLKDAKEELAADQQSCTHEEERNKILERDVKAFKKRKELEEQIIVPWFRDKVKKSQMRELRHRWKEAGVRLATAMEEHKPAIDFKKQMEKDLSAAESLVKDTIAMVNNTRKDVDKLKTKDKALADSCHEIQDSILTLKRDAEESQNKIKELEKTIKRRESQLEEMEKTAVSQEAQNALTEKKRRVQQERESLRMTMDEIEQEIARAQIDENRAKDELRIFHLCLDRILSIFDRLKRLADPKTRRLDIMRNPMDQRHRAIADQNFVEAFIWLRDNQNQFRQFIEPACLSVFVPNTRYAASVEACINPNQMRTFIFNNEDDYQRFNRYLDDRRFDPRPTSWFRPGTFRDLSSDHTPQQLEAAGMEGFVLDFVEAPDEGVATDVSKANAQAATQLFSPNVPGVTGRYIIGSTNYAINRSAYGRRLPQTNTSSIASPVWFTDQPVDRDKKRDIEMRIQEAATHATEKRVAREQLDEREEDIRTREKDIKSQVVQVEKEYKAAIERTKDLKRLRQTLGRVTTIVPY</sequence>